<organism evidence="1 2">
    <name type="scientific">Prochlorococcus marinus (strain NATL1A)</name>
    <dbReference type="NCBI Taxonomy" id="167555"/>
    <lineage>
        <taxon>Bacteria</taxon>
        <taxon>Bacillati</taxon>
        <taxon>Cyanobacteriota</taxon>
        <taxon>Cyanophyceae</taxon>
        <taxon>Synechococcales</taxon>
        <taxon>Prochlorococcaceae</taxon>
        <taxon>Prochlorococcus</taxon>
    </lineage>
</organism>
<proteinExistence type="predicted"/>
<reference evidence="2" key="1">
    <citation type="journal article" date="2007" name="PLoS Genet.">
        <title>Patterns and implications of gene gain and loss in the evolution of Prochlorococcus.</title>
        <authorList>
            <person name="Kettler G.C."/>
            <person name="Martiny A.C."/>
            <person name="Huang K."/>
            <person name="Zucker J."/>
            <person name="Coleman M.L."/>
            <person name="Rodrigue S."/>
            <person name="Chen F."/>
            <person name="Lapidus A."/>
            <person name="Ferriera S."/>
            <person name="Johnson J."/>
            <person name="Steglich C."/>
            <person name="Church G.M."/>
            <person name="Richardson P."/>
            <person name="Chisholm S.W."/>
        </authorList>
    </citation>
    <scope>NUCLEOTIDE SEQUENCE [LARGE SCALE GENOMIC DNA]</scope>
    <source>
        <strain evidence="2">NATL1A</strain>
    </source>
</reference>
<dbReference type="HOGENOM" id="CLU_1218879_0_0_3"/>
<name>A2C1T3_PROM1</name>
<accession>A2C1T3</accession>
<evidence type="ECO:0000313" key="1">
    <source>
        <dbReference type="EMBL" id="ABM75443.1"/>
    </source>
</evidence>
<sequence>MTERTQLNVNISPELLKVLKQNAIKSGLTLAKYVTKLIQAYVSNEDLIEEGTLVDKRIDSMESQLNEIAEKLNNFNNIISENSYKEEKEGIPVEAISPRVAFIPKKPSTGDVKKIGKLIAQHFKNIQRAEVLSAKEAWQLFKDQESIKLIKEEHLTVILDVLRGEKILSFGDIQTLGFKYGRCPVMTAFRTMSDLPIESELSQIKNEAEMYLAHLASKQNKKFEMSV</sequence>
<dbReference type="EMBL" id="CP000553">
    <property type="protein sequence ID" value="ABM75443.1"/>
    <property type="molecule type" value="Genomic_DNA"/>
</dbReference>
<evidence type="ECO:0000313" key="2">
    <source>
        <dbReference type="Proteomes" id="UP000002592"/>
    </source>
</evidence>
<dbReference type="AlphaFoldDB" id="A2C1T3"/>
<dbReference type="RefSeq" id="WP_011823588.1">
    <property type="nucleotide sequence ID" value="NC_008819.1"/>
</dbReference>
<dbReference type="KEGG" id="pme:NATL1_08851"/>
<dbReference type="Proteomes" id="UP000002592">
    <property type="component" value="Chromosome"/>
</dbReference>
<gene>
    <name evidence="1" type="ordered locus">NATL1_08851</name>
</gene>
<protein>
    <submittedName>
        <fullName evidence="1">Uncharacterized protein</fullName>
    </submittedName>
</protein>